<dbReference type="Pfam" id="PF08241">
    <property type="entry name" value="Methyltransf_11"/>
    <property type="match status" value="1"/>
</dbReference>
<dbReference type="EMBL" id="PUHZ01000021">
    <property type="protein sequence ID" value="PQO44008.1"/>
    <property type="molecule type" value="Genomic_DNA"/>
</dbReference>
<protein>
    <submittedName>
        <fullName evidence="3">Ubiquinone biosynthesis protein UbiE</fullName>
    </submittedName>
</protein>
<keyword evidence="1" id="KW-0808">Transferase</keyword>
<comment type="caution">
    <text evidence="3">The sequence shown here is derived from an EMBL/GenBank/DDBJ whole genome shotgun (WGS) entry which is preliminary data.</text>
</comment>
<evidence type="ECO:0000259" key="2">
    <source>
        <dbReference type="Pfam" id="PF08241"/>
    </source>
</evidence>
<name>A0A2S8GHR9_9BACT</name>
<accession>A0A2S8GHR9</accession>
<dbReference type="RefSeq" id="WP_105337408.1">
    <property type="nucleotide sequence ID" value="NZ_PUHZ01000021.1"/>
</dbReference>
<dbReference type="Gene3D" id="3.40.50.150">
    <property type="entry name" value="Vaccinia Virus protein VP39"/>
    <property type="match status" value="1"/>
</dbReference>
<keyword evidence="3" id="KW-0830">Ubiquinone</keyword>
<evidence type="ECO:0000313" key="4">
    <source>
        <dbReference type="Proteomes" id="UP000237819"/>
    </source>
</evidence>
<sequence length="227" mass="25102">MIIRILEEEVMDDPREAAAYDAMDHSEVNAKFVEDVCAAFSIEPQENAESPLDVLDVGAGTALIPIALCQKLPNARVMAIDMSTAMLDLARANIDMDGMLGRIQLAQADASDTGYQSEMFDLIISNSIVHHLEDPAPSLREIARMVRPQGMIFVRDLLRPASEEELSHLVETYGGEDETERRLLADSLRAALTLEEVRELIAPLGFDAETVQATSDRHWTWAARKPA</sequence>
<dbReference type="GO" id="GO:0008757">
    <property type="term" value="F:S-adenosylmethionine-dependent methyltransferase activity"/>
    <property type="evidence" value="ECO:0007669"/>
    <property type="project" value="InterPro"/>
</dbReference>
<evidence type="ECO:0000256" key="1">
    <source>
        <dbReference type="ARBA" id="ARBA00022679"/>
    </source>
</evidence>
<dbReference type="InterPro" id="IPR013216">
    <property type="entry name" value="Methyltransf_11"/>
</dbReference>
<reference evidence="3 4" key="1">
    <citation type="submission" date="2018-02" db="EMBL/GenBank/DDBJ databases">
        <title>Comparative genomes isolates from brazilian mangrove.</title>
        <authorList>
            <person name="Araujo J.E."/>
            <person name="Taketani R.G."/>
            <person name="Silva M.C.P."/>
            <person name="Loureco M.V."/>
            <person name="Andreote F.D."/>
        </authorList>
    </citation>
    <scope>NUCLEOTIDE SEQUENCE [LARGE SCALE GENOMIC DNA]</scope>
    <source>
        <strain evidence="3 4">Nap-Phe MGV</strain>
    </source>
</reference>
<dbReference type="InterPro" id="IPR029063">
    <property type="entry name" value="SAM-dependent_MTases_sf"/>
</dbReference>
<feature type="domain" description="Methyltransferase type 11" evidence="2">
    <location>
        <begin position="55"/>
        <end position="153"/>
    </location>
</feature>
<proteinExistence type="predicted"/>
<dbReference type="PANTHER" id="PTHR43861">
    <property type="entry name" value="TRANS-ACONITATE 2-METHYLTRANSFERASE-RELATED"/>
    <property type="match status" value="1"/>
</dbReference>
<dbReference type="CDD" id="cd02440">
    <property type="entry name" value="AdoMet_MTases"/>
    <property type="match status" value="1"/>
</dbReference>
<dbReference type="SUPFAM" id="SSF53335">
    <property type="entry name" value="S-adenosyl-L-methionine-dependent methyltransferases"/>
    <property type="match status" value="1"/>
</dbReference>
<dbReference type="OrthoDB" id="9778766at2"/>
<dbReference type="Proteomes" id="UP000237819">
    <property type="component" value="Unassembled WGS sequence"/>
</dbReference>
<dbReference type="PANTHER" id="PTHR43861:SF3">
    <property type="entry name" value="PUTATIVE (AFU_ORTHOLOGUE AFUA_2G14390)-RELATED"/>
    <property type="match status" value="1"/>
</dbReference>
<organism evidence="3 4">
    <name type="scientific">Blastopirellula marina</name>
    <dbReference type="NCBI Taxonomy" id="124"/>
    <lineage>
        <taxon>Bacteria</taxon>
        <taxon>Pseudomonadati</taxon>
        <taxon>Planctomycetota</taxon>
        <taxon>Planctomycetia</taxon>
        <taxon>Pirellulales</taxon>
        <taxon>Pirellulaceae</taxon>
        <taxon>Blastopirellula</taxon>
    </lineage>
</organism>
<gene>
    <name evidence="3" type="ORF">C5Y93_20930</name>
</gene>
<evidence type="ECO:0000313" key="3">
    <source>
        <dbReference type="EMBL" id="PQO44008.1"/>
    </source>
</evidence>
<dbReference type="AlphaFoldDB" id="A0A2S8GHR9"/>